<dbReference type="GO" id="GO:0009055">
    <property type="term" value="F:electron transfer activity"/>
    <property type="evidence" value="ECO:0007669"/>
    <property type="project" value="InterPro"/>
</dbReference>
<feature type="chain" id="PRO_5015130996" evidence="5">
    <location>
        <begin position="18"/>
        <end position="195"/>
    </location>
</feature>
<sequence length="195" mass="19847">MKRQTIAALLASVFILAACSGSEPVAGKPAEPASTVEVPEYAERTAVGQTAAETPAPAEISVPAASGIPGVEPEPDAEAAAPVGLSQDEQIKLGKAVYDSNCMACHGAEGKGVEGIFPPLEKSDYFAKDKTKLVHAVTKGVNGAVKVNGKDFNGIMPAVPLSNEDAANVVTYVLNSFGNNGGQVSAAEVAEIKAK</sequence>
<dbReference type="InterPro" id="IPR009056">
    <property type="entry name" value="Cyt_c-like_dom"/>
</dbReference>
<accession>A0A2P7TZ07</accession>
<keyword evidence="3 4" id="KW-0408">Iron</keyword>
<evidence type="ECO:0000256" key="2">
    <source>
        <dbReference type="ARBA" id="ARBA00022723"/>
    </source>
</evidence>
<proteinExistence type="predicted"/>
<organism evidence="7 8">
    <name type="scientific">Neisseria iguanae</name>
    <dbReference type="NCBI Taxonomy" id="90242"/>
    <lineage>
        <taxon>Bacteria</taxon>
        <taxon>Pseudomonadati</taxon>
        <taxon>Pseudomonadota</taxon>
        <taxon>Betaproteobacteria</taxon>
        <taxon>Neisseriales</taxon>
        <taxon>Neisseriaceae</taxon>
        <taxon>Neisseria</taxon>
    </lineage>
</organism>
<dbReference type="OrthoDB" id="9809720at2"/>
<dbReference type="InterPro" id="IPR051459">
    <property type="entry name" value="Cytochrome_c-type_DH"/>
</dbReference>
<dbReference type="GO" id="GO:0020037">
    <property type="term" value="F:heme binding"/>
    <property type="evidence" value="ECO:0007669"/>
    <property type="project" value="InterPro"/>
</dbReference>
<evidence type="ECO:0000256" key="5">
    <source>
        <dbReference type="SAM" id="SignalP"/>
    </source>
</evidence>
<dbReference type="InterPro" id="IPR036909">
    <property type="entry name" value="Cyt_c-like_dom_sf"/>
</dbReference>
<reference evidence="7 8" key="1">
    <citation type="submission" date="2018-03" db="EMBL/GenBank/DDBJ databases">
        <title>Neisseria weixii sp. nov., isolated from the intestinal contents of Tibetan Plateau pika (Ochotona curzoniae) in Yushu, Qinghai Province, China.</title>
        <authorList>
            <person name="Gui Z."/>
        </authorList>
    </citation>
    <scope>NUCLEOTIDE SEQUENCE [LARGE SCALE GENOMIC DNA]</scope>
    <source>
        <strain evidence="7 8">ATCC 51483</strain>
    </source>
</reference>
<dbReference type="EMBL" id="PXYY01000058">
    <property type="protein sequence ID" value="PSJ79960.1"/>
    <property type="molecule type" value="Genomic_DNA"/>
</dbReference>
<dbReference type="Gene3D" id="1.10.760.10">
    <property type="entry name" value="Cytochrome c-like domain"/>
    <property type="match status" value="1"/>
</dbReference>
<dbReference type="Proteomes" id="UP000241868">
    <property type="component" value="Unassembled WGS sequence"/>
</dbReference>
<evidence type="ECO:0000256" key="3">
    <source>
        <dbReference type="ARBA" id="ARBA00023004"/>
    </source>
</evidence>
<protein>
    <submittedName>
        <fullName evidence="7">Cytochrome c family protein</fullName>
    </submittedName>
</protein>
<dbReference type="PANTHER" id="PTHR35008">
    <property type="entry name" value="BLL4482 PROTEIN-RELATED"/>
    <property type="match status" value="1"/>
</dbReference>
<dbReference type="RefSeq" id="WP_106742161.1">
    <property type="nucleotide sequence ID" value="NZ_PXYY01000058.1"/>
</dbReference>
<evidence type="ECO:0000313" key="7">
    <source>
        <dbReference type="EMBL" id="PSJ79960.1"/>
    </source>
</evidence>
<dbReference type="PANTHER" id="PTHR35008:SF8">
    <property type="entry name" value="ALCOHOL DEHYDROGENASE CYTOCHROME C SUBUNIT"/>
    <property type="match status" value="1"/>
</dbReference>
<evidence type="ECO:0000313" key="8">
    <source>
        <dbReference type="Proteomes" id="UP000241868"/>
    </source>
</evidence>
<dbReference type="SUPFAM" id="SSF46626">
    <property type="entry name" value="Cytochrome c"/>
    <property type="match status" value="1"/>
</dbReference>
<gene>
    <name evidence="7" type="ORF">C7N83_09055</name>
</gene>
<name>A0A2P7TZ07_9NEIS</name>
<evidence type="ECO:0000256" key="1">
    <source>
        <dbReference type="ARBA" id="ARBA00022617"/>
    </source>
</evidence>
<dbReference type="GO" id="GO:0046872">
    <property type="term" value="F:metal ion binding"/>
    <property type="evidence" value="ECO:0007669"/>
    <property type="project" value="UniProtKB-KW"/>
</dbReference>
<keyword evidence="1 4" id="KW-0349">Heme</keyword>
<keyword evidence="8" id="KW-1185">Reference proteome</keyword>
<dbReference type="Pfam" id="PF00034">
    <property type="entry name" value="Cytochrom_C"/>
    <property type="match status" value="1"/>
</dbReference>
<dbReference type="AlphaFoldDB" id="A0A2P7TZ07"/>
<keyword evidence="2 4" id="KW-0479">Metal-binding</keyword>
<dbReference type="PROSITE" id="PS51257">
    <property type="entry name" value="PROKAR_LIPOPROTEIN"/>
    <property type="match status" value="1"/>
</dbReference>
<feature type="domain" description="Cytochrome c" evidence="6">
    <location>
        <begin position="89"/>
        <end position="177"/>
    </location>
</feature>
<evidence type="ECO:0000256" key="4">
    <source>
        <dbReference type="PROSITE-ProRule" id="PRU00433"/>
    </source>
</evidence>
<feature type="signal peptide" evidence="5">
    <location>
        <begin position="1"/>
        <end position="17"/>
    </location>
</feature>
<dbReference type="PROSITE" id="PS51007">
    <property type="entry name" value="CYTC"/>
    <property type="match status" value="1"/>
</dbReference>
<comment type="caution">
    <text evidence="7">The sequence shown here is derived from an EMBL/GenBank/DDBJ whole genome shotgun (WGS) entry which is preliminary data.</text>
</comment>
<keyword evidence="5" id="KW-0732">Signal</keyword>
<evidence type="ECO:0000259" key="6">
    <source>
        <dbReference type="PROSITE" id="PS51007"/>
    </source>
</evidence>